<reference evidence="1 2" key="1">
    <citation type="submission" date="2023-06" db="EMBL/GenBank/DDBJ databases">
        <title>Aquibacillus rhizosphaerae LR5S19.</title>
        <authorList>
            <person name="Sun J.-Q."/>
        </authorList>
    </citation>
    <scope>NUCLEOTIDE SEQUENCE [LARGE SCALE GENOMIC DNA]</scope>
    <source>
        <strain evidence="1 2">LR5S19</strain>
    </source>
</reference>
<proteinExistence type="predicted"/>
<dbReference type="RefSeq" id="WP_285930887.1">
    <property type="nucleotide sequence ID" value="NZ_JASTZU010000018.1"/>
</dbReference>
<name>A0ABT7L168_9BACI</name>
<keyword evidence="2" id="KW-1185">Reference proteome</keyword>
<dbReference type="EMBL" id="JASTZU010000018">
    <property type="protein sequence ID" value="MDL4839548.1"/>
    <property type="molecule type" value="Genomic_DNA"/>
</dbReference>
<dbReference type="Proteomes" id="UP001235343">
    <property type="component" value="Unassembled WGS sequence"/>
</dbReference>
<comment type="caution">
    <text evidence="1">The sequence shown here is derived from an EMBL/GenBank/DDBJ whole genome shotgun (WGS) entry which is preliminary data.</text>
</comment>
<protein>
    <submittedName>
        <fullName evidence="1">FbpB family small basic protein</fullName>
    </submittedName>
</protein>
<organism evidence="1 2">
    <name type="scientific">Aquibacillus rhizosphaerae</name>
    <dbReference type="NCBI Taxonomy" id="3051431"/>
    <lineage>
        <taxon>Bacteria</taxon>
        <taxon>Bacillati</taxon>
        <taxon>Bacillota</taxon>
        <taxon>Bacilli</taxon>
        <taxon>Bacillales</taxon>
        <taxon>Bacillaceae</taxon>
        <taxon>Aquibacillus</taxon>
    </lineage>
</organism>
<evidence type="ECO:0000313" key="1">
    <source>
        <dbReference type="EMBL" id="MDL4839548.1"/>
    </source>
</evidence>
<dbReference type="InterPro" id="IPR025004">
    <property type="entry name" value="SenN/SenS"/>
</dbReference>
<sequence>MSLRKKKTFEDLVQENKNEMMKDDLFLERIEEKIEKRLHDSFKRDA</sequence>
<gene>
    <name evidence="1" type="ORF">QQS35_03630</name>
</gene>
<dbReference type="Pfam" id="PF13040">
    <property type="entry name" value="Fur_reg_FbpB"/>
    <property type="match status" value="1"/>
</dbReference>
<evidence type="ECO:0000313" key="2">
    <source>
        <dbReference type="Proteomes" id="UP001235343"/>
    </source>
</evidence>
<accession>A0ABT7L168</accession>